<evidence type="ECO:0000256" key="5">
    <source>
        <dbReference type="PIRSR" id="PIRSR617867-1"/>
    </source>
</evidence>
<evidence type="ECO:0000256" key="1">
    <source>
        <dbReference type="ARBA" id="ARBA00011063"/>
    </source>
</evidence>
<comment type="caution">
    <text evidence="7">The sequence shown here is derived from an EMBL/GenBank/DDBJ whole genome shotgun (WGS) entry which is preliminary data.</text>
</comment>
<organism evidence="7 8">
    <name type="scientific">Rapidithrix thailandica</name>
    <dbReference type="NCBI Taxonomy" id="413964"/>
    <lineage>
        <taxon>Bacteria</taxon>
        <taxon>Pseudomonadati</taxon>
        <taxon>Bacteroidota</taxon>
        <taxon>Cytophagia</taxon>
        <taxon>Cytophagales</taxon>
        <taxon>Flammeovirgaceae</taxon>
        <taxon>Rapidithrix</taxon>
    </lineage>
</organism>
<dbReference type="EMBL" id="JBDKWZ010000006">
    <property type="protein sequence ID" value="MEN7548696.1"/>
    <property type="molecule type" value="Genomic_DNA"/>
</dbReference>
<keyword evidence="4" id="KW-0904">Protein phosphatase</keyword>
<dbReference type="Pfam" id="PF01451">
    <property type="entry name" value="LMWPc"/>
    <property type="match status" value="1"/>
</dbReference>
<evidence type="ECO:0000313" key="7">
    <source>
        <dbReference type="EMBL" id="MEN7548696.1"/>
    </source>
</evidence>
<dbReference type="EC" id="3.1.3.48" evidence="2"/>
<evidence type="ECO:0000259" key="6">
    <source>
        <dbReference type="SMART" id="SM00226"/>
    </source>
</evidence>
<dbReference type="Gene3D" id="3.40.50.2300">
    <property type="match status" value="1"/>
</dbReference>
<dbReference type="SMART" id="SM00226">
    <property type="entry name" value="LMWPc"/>
    <property type="match status" value="1"/>
</dbReference>
<proteinExistence type="inferred from homology"/>
<dbReference type="InterPro" id="IPR050438">
    <property type="entry name" value="LMW_PTPase"/>
</dbReference>
<dbReference type="PANTHER" id="PTHR11717">
    <property type="entry name" value="LOW MOLECULAR WEIGHT PROTEIN TYROSINE PHOSPHATASE"/>
    <property type="match status" value="1"/>
</dbReference>
<evidence type="ECO:0000256" key="2">
    <source>
        <dbReference type="ARBA" id="ARBA00013064"/>
    </source>
</evidence>
<accession>A0AAW9SCS5</accession>
<sequence>MMKVLFVCLGNICRSPMAEGLFQYQLEEHRLTGLISCDSAGTIDFHQGNLPDPRMRSTAAKHGIELTSRSRPISEEDFREFDYIIVMDDSNMRDVMAIRSRVGQVKAEVLKMRAFDNNQSGKDVADPYTSSMDGFEECFRVLEESTANLLTHVRKELP</sequence>
<evidence type="ECO:0000313" key="8">
    <source>
        <dbReference type="Proteomes" id="UP001403385"/>
    </source>
</evidence>
<dbReference type="AlphaFoldDB" id="A0AAW9SCS5"/>
<dbReference type="InterPro" id="IPR036196">
    <property type="entry name" value="Ptyr_pPase_sf"/>
</dbReference>
<dbReference type="InterPro" id="IPR017867">
    <property type="entry name" value="Tyr_phospatase_low_mol_wt"/>
</dbReference>
<dbReference type="Proteomes" id="UP001403385">
    <property type="component" value="Unassembled WGS sequence"/>
</dbReference>
<evidence type="ECO:0000256" key="4">
    <source>
        <dbReference type="ARBA" id="ARBA00022912"/>
    </source>
</evidence>
<dbReference type="PANTHER" id="PTHR11717:SF7">
    <property type="entry name" value="LOW MOLECULAR WEIGHT PHOSPHOTYROSINE PROTEIN PHOSPHATASE"/>
    <property type="match status" value="1"/>
</dbReference>
<feature type="active site" description="Nucleophile" evidence="5">
    <location>
        <position position="8"/>
    </location>
</feature>
<dbReference type="CDD" id="cd16343">
    <property type="entry name" value="LMWPTP"/>
    <property type="match status" value="1"/>
</dbReference>
<comment type="similarity">
    <text evidence="1">Belongs to the low molecular weight phosphotyrosine protein phosphatase family.</text>
</comment>
<keyword evidence="3 7" id="KW-0378">Hydrolase</keyword>
<dbReference type="SUPFAM" id="SSF52788">
    <property type="entry name" value="Phosphotyrosine protein phosphatases I"/>
    <property type="match status" value="1"/>
</dbReference>
<evidence type="ECO:0000256" key="3">
    <source>
        <dbReference type="ARBA" id="ARBA00022801"/>
    </source>
</evidence>
<feature type="active site" description="Proton donor" evidence="5">
    <location>
        <position position="126"/>
    </location>
</feature>
<feature type="domain" description="Phosphotyrosine protein phosphatase I" evidence="6">
    <location>
        <begin position="2"/>
        <end position="152"/>
    </location>
</feature>
<feature type="active site" evidence="5">
    <location>
        <position position="14"/>
    </location>
</feature>
<keyword evidence="8" id="KW-1185">Reference proteome</keyword>
<name>A0AAW9SCS5_9BACT</name>
<protein>
    <recommendedName>
        <fullName evidence="2">protein-tyrosine-phosphatase</fullName>
        <ecNumber evidence="2">3.1.3.48</ecNumber>
    </recommendedName>
</protein>
<dbReference type="RefSeq" id="WP_346821473.1">
    <property type="nucleotide sequence ID" value="NZ_JBDKWZ010000006.1"/>
</dbReference>
<dbReference type="GO" id="GO:0004725">
    <property type="term" value="F:protein tyrosine phosphatase activity"/>
    <property type="evidence" value="ECO:0007669"/>
    <property type="project" value="UniProtKB-EC"/>
</dbReference>
<reference evidence="7 8" key="1">
    <citation type="submission" date="2024-04" db="EMBL/GenBank/DDBJ databases">
        <title>Novel genus in family Flammeovirgaceae.</title>
        <authorList>
            <person name="Nguyen T.H."/>
            <person name="Vuong T.Q."/>
            <person name="Le H."/>
            <person name="Kim S.-G."/>
        </authorList>
    </citation>
    <scope>NUCLEOTIDE SEQUENCE [LARGE SCALE GENOMIC DNA]</scope>
    <source>
        <strain evidence="7 8">JCM 23209</strain>
    </source>
</reference>
<dbReference type="PRINTS" id="PR00719">
    <property type="entry name" value="LMWPTPASE"/>
</dbReference>
<dbReference type="InterPro" id="IPR023485">
    <property type="entry name" value="Ptyr_pPase"/>
</dbReference>
<gene>
    <name evidence="7" type="ORF">AAG747_12295</name>
</gene>